<comment type="similarity">
    <text evidence="1">Belongs to the DDI1 family.</text>
</comment>
<dbReference type="InterPro" id="IPR000626">
    <property type="entry name" value="Ubiquitin-like_dom"/>
</dbReference>
<dbReference type="CDD" id="cd05479">
    <property type="entry name" value="RP_DDI"/>
    <property type="match status" value="1"/>
</dbReference>
<sequence>MQITVTDPDGQVFALDLTGEAELSALKDIISVEFNIPPERQRILLDGEPLRNTARTLAEAGVGEGAMLLVFNEAPAPAATATSPVIPGVIAERLGQAQQPPRPAAQTAQRQQPPAVLPFDFSSIVVDGGRVAQFPSGGTTGPPRRVSPAAPAASTTASLPAVAGGNAASPSALSTEEQIKVLIRRRAEEAVDAAVADPSSLSIIRVHNPVLGDAIKAAAEERHADSQHGGADAAQQGEGGTAMKQLMELLEKEYEVQRKAESERLRRIEAIQRDPLSQEAQQYLLEELQQERINENYSMAREHLPEGFGSVCMLYIDVEINGVPCKAFVDSGAQQSILSLAFAEKCSLASLIDKRFAGLAMGVGKAPIMGRVHVAPLKLGTKFCPCSFIVLEDTKMQMLLGLDMLKRYQMVIDLKKNALIVEAGLAIFNDRRSISCVCC</sequence>
<dbReference type="AlphaFoldDB" id="U6GFE4"/>
<protein>
    <submittedName>
        <fullName evidence="7">DNA-damage inducible protein, putative</fullName>
    </submittedName>
</protein>
<keyword evidence="8" id="KW-1185">Reference proteome</keyword>
<evidence type="ECO:0000256" key="2">
    <source>
        <dbReference type="ARBA" id="ARBA00022670"/>
    </source>
</evidence>
<dbReference type="Proteomes" id="UP000018050">
    <property type="component" value="Unassembled WGS sequence"/>
</dbReference>
<dbReference type="InterPro" id="IPR019103">
    <property type="entry name" value="Peptidase_aspartic_DDI1-type"/>
</dbReference>
<organism evidence="7 8">
    <name type="scientific">Eimeria acervulina</name>
    <name type="common">Coccidian parasite</name>
    <dbReference type="NCBI Taxonomy" id="5801"/>
    <lineage>
        <taxon>Eukaryota</taxon>
        <taxon>Sar</taxon>
        <taxon>Alveolata</taxon>
        <taxon>Apicomplexa</taxon>
        <taxon>Conoidasida</taxon>
        <taxon>Coccidia</taxon>
        <taxon>Eucoccidiorida</taxon>
        <taxon>Eimeriorina</taxon>
        <taxon>Eimeriidae</taxon>
        <taxon>Eimeria</taxon>
    </lineage>
</organism>
<dbReference type="PANTHER" id="PTHR12917">
    <property type="entry name" value="ASPARTYL PROTEASE DDI-RELATED"/>
    <property type="match status" value="1"/>
</dbReference>
<gene>
    <name evidence="7" type="ORF">EAH_00006810</name>
</gene>
<evidence type="ECO:0000313" key="8">
    <source>
        <dbReference type="Proteomes" id="UP000018050"/>
    </source>
</evidence>
<feature type="region of interest" description="Disordered" evidence="5">
    <location>
        <begin position="132"/>
        <end position="174"/>
    </location>
</feature>
<evidence type="ECO:0000313" key="7">
    <source>
        <dbReference type="EMBL" id="CDI78272.1"/>
    </source>
</evidence>
<dbReference type="Gene3D" id="2.40.70.10">
    <property type="entry name" value="Acid Proteases"/>
    <property type="match status" value="1"/>
</dbReference>
<dbReference type="OrthoDB" id="1047367at2759"/>
<reference evidence="7" key="1">
    <citation type="submission" date="2013-10" db="EMBL/GenBank/DDBJ databases">
        <title>Genomic analysis of the causative agents of coccidiosis in chickens.</title>
        <authorList>
            <person name="Reid A.J."/>
            <person name="Blake D."/>
            <person name="Billington K."/>
            <person name="Browne H."/>
            <person name="Dunn M."/>
            <person name="Hung S."/>
            <person name="Kawahara F."/>
            <person name="Miranda-Saavedra D."/>
            <person name="Mourier T."/>
            <person name="Nagra H."/>
            <person name="Otto T.D."/>
            <person name="Rawlings N."/>
            <person name="Sanchez A."/>
            <person name="Sanders M."/>
            <person name="Subramaniam C."/>
            <person name="Tay Y."/>
            <person name="Dear P."/>
            <person name="Doerig C."/>
            <person name="Gruber A."/>
            <person name="Parkinson J."/>
            <person name="Shirley M."/>
            <person name="Wan K.L."/>
            <person name="Berriman M."/>
            <person name="Tomley F."/>
            <person name="Pain A."/>
        </authorList>
    </citation>
    <scope>NUCLEOTIDE SEQUENCE</scope>
    <source>
        <strain evidence="7">Houghton</strain>
    </source>
</reference>
<feature type="domain" description="Ubiquitin-like" evidence="6">
    <location>
        <begin position="1"/>
        <end position="77"/>
    </location>
</feature>
<keyword evidence="4" id="KW-0378">Hydrolase</keyword>
<dbReference type="VEuPathDB" id="ToxoDB:EAH_00006810"/>
<evidence type="ECO:0000256" key="3">
    <source>
        <dbReference type="ARBA" id="ARBA00022750"/>
    </source>
</evidence>
<accession>U6GFE4</accession>
<proteinExistence type="inferred from homology"/>
<dbReference type="Gene3D" id="3.10.20.90">
    <property type="entry name" value="Phosphatidylinositol 3-kinase Catalytic Subunit, Chain A, domain 1"/>
    <property type="match status" value="1"/>
</dbReference>
<dbReference type="InterPro" id="IPR033882">
    <property type="entry name" value="DDI1_N"/>
</dbReference>
<dbReference type="InterPro" id="IPR021109">
    <property type="entry name" value="Peptidase_aspartic_dom_sf"/>
</dbReference>
<dbReference type="GO" id="GO:0004190">
    <property type="term" value="F:aspartic-type endopeptidase activity"/>
    <property type="evidence" value="ECO:0007669"/>
    <property type="project" value="UniProtKB-KW"/>
</dbReference>
<dbReference type="GeneID" id="25268751"/>
<dbReference type="OMA" id="CRMEFNI"/>
<feature type="compositionally biased region" description="Low complexity" evidence="5">
    <location>
        <begin position="142"/>
        <end position="163"/>
    </location>
</feature>
<dbReference type="InterPro" id="IPR029071">
    <property type="entry name" value="Ubiquitin-like_domsf"/>
</dbReference>
<dbReference type="SUPFAM" id="SSF54236">
    <property type="entry name" value="Ubiquitin-like"/>
    <property type="match status" value="1"/>
</dbReference>
<dbReference type="EMBL" id="HG670842">
    <property type="protein sequence ID" value="CDI78272.1"/>
    <property type="molecule type" value="Genomic_DNA"/>
</dbReference>
<evidence type="ECO:0000256" key="1">
    <source>
        <dbReference type="ARBA" id="ARBA00009136"/>
    </source>
</evidence>
<reference evidence="7" key="2">
    <citation type="submission" date="2013-10" db="EMBL/GenBank/DDBJ databases">
        <authorList>
            <person name="Aslett M."/>
        </authorList>
    </citation>
    <scope>NUCLEOTIDE SEQUENCE</scope>
    <source>
        <strain evidence="7">Houghton</strain>
    </source>
</reference>
<keyword evidence="3" id="KW-0064">Aspartyl protease</keyword>
<dbReference type="RefSeq" id="XP_013251484.1">
    <property type="nucleotide sequence ID" value="XM_013396030.1"/>
</dbReference>
<dbReference type="GO" id="GO:0006508">
    <property type="term" value="P:proteolysis"/>
    <property type="evidence" value="ECO:0007669"/>
    <property type="project" value="UniProtKB-KW"/>
</dbReference>
<dbReference type="Pfam" id="PF09668">
    <property type="entry name" value="Asp_protease"/>
    <property type="match status" value="1"/>
</dbReference>
<dbReference type="SUPFAM" id="SSF50630">
    <property type="entry name" value="Acid proteases"/>
    <property type="match status" value="1"/>
</dbReference>
<keyword evidence="2" id="KW-0645">Protease</keyword>
<dbReference type="Pfam" id="PF00240">
    <property type="entry name" value="ubiquitin"/>
    <property type="match status" value="1"/>
</dbReference>
<evidence type="ECO:0000256" key="4">
    <source>
        <dbReference type="ARBA" id="ARBA00022801"/>
    </source>
</evidence>
<evidence type="ECO:0000259" key="6">
    <source>
        <dbReference type="PROSITE" id="PS50053"/>
    </source>
</evidence>
<name>U6GFE4_EIMAC</name>
<evidence type="ECO:0000256" key="5">
    <source>
        <dbReference type="SAM" id="MobiDB-lite"/>
    </source>
</evidence>
<dbReference type="CDD" id="cd01796">
    <property type="entry name" value="Ubl_Ddi1_like"/>
    <property type="match status" value="1"/>
</dbReference>
<dbReference type="PANTHER" id="PTHR12917:SF1">
    <property type="entry name" value="AT13091P"/>
    <property type="match status" value="1"/>
</dbReference>
<dbReference type="PROSITE" id="PS50053">
    <property type="entry name" value="UBIQUITIN_2"/>
    <property type="match status" value="1"/>
</dbReference>
<dbReference type="SMART" id="SM00213">
    <property type="entry name" value="UBQ"/>
    <property type="match status" value="1"/>
</dbReference>